<accession>A0ABD0Z2R3</accession>
<comment type="caution">
    <text evidence="2">The sequence shown here is derived from an EMBL/GenBank/DDBJ whole genome shotgun (WGS) entry which is preliminary data.</text>
</comment>
<evidence type="ECO:0000256" key="1">
    <source>
        <dbReference type="SAM" id="MobiDB-lite"/>
    </source>
</evidence>
<feature type="compositionally biased region" description="Pro residues" evidence="1">
    <location>
        <begin position="494"/>
        <end position="503"/>
    </location>
</feature>
<feature type="region of interest" description="Disordered" evidence="1">
    <location>
        <begin position="129"/>
        <end position="152"/>
    </location>
</feature>
<feature type="compositionally biased region" description="Pro residues" evidence="1">
    <location>
        <begin position="449"/>
        <end position="461"/>
    </location>
</feature>
<organism evidence="2 3">
    <name type="scientific">Ranatra chinensis</name>
    <dbReference type="NCBI Taxonomy" id="642074"/>
    <lineage>
        <taxon>Eukaryota</taxon>
        <taxon>Metazoa</taxon>
        <taxon>Ecdysozoa</taxon>
        <taxon>Arthropoda</taxon>
        <taxon>Hexapoda</taxon>
        <taxon>Insecta</taxon>
        <taxon>Pterygota</taxon>
        <taxon>Neoptera</taxon>
        <taxon>Paraneoptera</taxon>
        <taxon>Hemiptera</taxon>
        <taxon>Heteroptera</taxon>
        <taxon>Panheteroptera</taxon>
        <taxon>Nepomorpha</taxon>
        <taxon>Nepidae</taxon>
        <taxon>Ranatrinae</taxon>
        <taxon>Ranatra</taxon>
    </lineage>
</organism>
<feature type="region of interest" description="Disordered" evidence="1">
    <location>
        <begin position="375"/>
        <end position="510"/>
    </location>
</feature>
<protein>
    <submittedName>
        <fullName evidence="2">Uncharacterized protein</fullName>
    </submittedName>
</protein>
<feature type="compositionally biased region" description="Acidic residues" evidence="1">
    <location>
        <begin position="375"/>
        <end position="384"/>
    </location>
</feature>
<feature type="compositionally biased region" description="Pro residues" evidence="1">
    <location>
        <begin position="390"/>
        <end position="399"/>
    </location>
</feature>
<proteinExistence type="predicted"/>
<dbReference type="EMBL" id="JBFDAA010000006">
    <property type="protein sequence ID" value="KAL1131788.1"/>
    <property type="molecule type" value="Genomic_DNA"/>
</dbReference>
<reference evidence="2 3" key="1">
    <citation type="submission" date="2024-07" db="EMBL/GenBank/DDBJ databases">
        <title>Chromosome-level genome assembly of the water stick insect Ranatra chinensis (Heteroptera: Nepidae).</title>
        <authorList>
            <person name="Liu X."/>
        </authorList>
    </citation>
    <scope>NUCLEOTIDE SEQUENCE [LARGE SCALE GENOMIC DNA]</scope>
    <source>
        <strain evidence="2">Cailab_2021Rc</strain>
        <tissue evidence="2">Muscle</tissue>
    </source>
</reference>
<feature type="region of interest" description="Disordered" evidence="1">
    <location>
        <begin position="205"/>
        <end position="249"/>
    </location>
</feature>
<evidence type="ECO:0000313" key="3">
    <source>
        <dbReference type="Proteomes" id="UP001558652"/>
    </source>
</evidence>
<keyword evidence="3" id="KW-1185">Reference proteome</keyword>
<feature type="compositionally biased region" description="Basic residues" evidence="1">
    <location>
        <begin position="431"/>
        <end position="445"/>
    </location>
</feature>
<feature type="compositionally biased region" description="Basic and acidic residues" evidence="1">
    <location>
        <begin position="400"/>
        <end position="418"/>
    </location>
</feature>
<name>A0ABD0Z2R3_9HEMI</name>
<dbReference type="AlphaFoldDB" id="A0ABD0Z2R3"/>
<evidence type="ECO:0000313" key="2">
    <source>
        <dbReference type="EMBL" id="KAL1131788.1"/>
    </source>
</evidence>
<sequence length="641" mass="70823">MCLTRGVLLFFMCEEGRLIALWRYCGLGGGELSSSERDIAVPKKRARRHPAAFNNDPGVHDDEEADEESIQPSMSSRSSSLLQFESLERHCETVFRASATSEPFATGHSPSGFSYDSLETSRWRYSSSVDSLDETDDEERTPPIAPSSKSIRRSLDSLVGSFQEHSPATNLGEFSQSLNNNSLVEEEDPGASRGFYKTMECLHRATDPERLPPPVENPEETAARQGRSSENLSEDSGYGDHVPRPRPDRELALPVAEWREAEALKLDGAKYRGWRSAPQLWHQPQSTAAGRTEEDEPDVVLETKDLEMASTPNLSTLDREPKVLLGRSVSLKQERPPPRKNIVMATSFVSLGGSQKGVHFCPVVAEVRWRDSACDEVEGEEEADSCGGEPPQPLQVDPPPVERCHSPVMEPRGDEEPKRRHKGIGGFFHRFSLRRLSGRQKKSKKKEAPPTPAASVPPKPPSADDFRIVPLHPPEEEVVVSKKPPLPGRKRPEPPPPPPPNAPPLSDMSASERAGLLETDIDSVVTDHLLRQAQQPNKKARSLLELGHPKEHGLPKDNTQANHIHQAPQDNRAKSMEFLLDKENQNAAKNLSRKIVEETAHTLKSPGIDRQTNVHRDSAMSVAIFSGGVLSIGTNSEHITA</sequence>
<dbReference type="Proteomes" id="UP001558652">
    <property type="component" value="Unassembled WGS sequence"/>
</dbReference>
<feature type="region of interest" description="Disordered" evidence="1">
    <location>
        <begin position="43"/>
        <end position="77"/>
    </location>
</feature>
<gene>
    <name evidence="2" type="ORF">AAG570_011401</name>
</gene>